<dbReference type="Proteomes" id="UP000006558">
    <property type="component" value="Chromosome"/>
</dbReference>
<dbReference type="CDD" id="cd00077">
    <property type="entry name" value="HDc"/>
    <property type="match status" value="2"/>
</dbReference>
<dbReference type="PROSITE" id="PS51832">
    <property type="entry name" value="HD_GYP"/>
    <property type="match status" value="1"/>
</dbReference>
<proteinExistence type="predicted"/>
<dbReference type="SUPFAM" id="SSF109604">
    <property type="entry name" value="HD-domain/PDEase-like"/>
    <property type="match status" value="2"/>
</dbReference>
<reference evidence="3" key="1">
    <citation type="submission" date="2007-05" db="EMBL/GenBank/DDBJ databases">
        <title>Complete sequence of Thermotoga petrophila RKU-1.</title>
        <authorList>
            <consortium name="US DOE Joint Genome Institute"/>
            <person name="Copeland A."/>
            <person name="Lucas S."/>
            <person name="Lapidus A."/>
            <person name="Barry K."/>
            <person name="Glavina del Rio T."/>
            <person name="Dalin E."/>
            <person name="Tice H."/>
            <person name="Pitluck S."/>
            <person name="Sims D."/>
            <person name="Brettin T."/>
            <person name="Bruce D."/>
            <person name="Detter J.C."/>
            <person name="Han C."/>
            <person name="Tapia R."/>
            <person name="Schmutz J."/>
            <person name="Larimer F."/>
            <person name="Land M."/>
            <person name="Hauser L."/>
            <person name="Kyrpides N."/>
            <person name="Mikhailova N."/>
            <person name="Nelson K."/>
            <person name="Gogarten J.P."/>
            <person name="Noll K."/>
            <person name="Richardson P."/>
        </authorList>
    </citation>
    <scope>NUCLEOTIDE SEQUENCE [LARGE SCALE GENOMIC DNA]</scope>
    <source>
        <strain evidence="3">ATCC BAA-488 / DSM 13995 / JCM 10881 / RKU-1</strain>
    </source>
</reference>
<dbReference type="GO" id="GO:0009214">
    <property type="term" value="P:cyclic nucleotide catabolic process"/>
    <property type="evidence" value="ECO:0007669"/>
    <property type="project" value="TreeGrafter"/>
</dbReference>
<feature type="domain" description="HD-GYP" evidence="1">
    <location>
        <begin position="217"/>
        <end position="410"/>
    </location>
</feature>
<dbReference type="HOGENOM" id="CLU_040286_3_0_0"/>
<gene>
    <name evidence="2" type="ordered locus">Tpet_1765</name>
</gene>
<keyword evidence="2" id="KW-0378">Hydrolase</keyword>
<evidence type="ECO:0000259" key="1">
    <source>
        <dbReference type="PROSITE" id="PS51832"/>
    </source>
</evidence>
<dbReference type="eggNOG" id="COG2206">
    <property type="taxonomic scope" value="Bacteria"/>
</dbReference>
<dbReference type="InterPro" id="IPR037522">
    <property type="entry name" value="HD_GYP_dom"/>
</dbReference>
<dbReference type="InterPro" id="IPR006675">
    <property type="entry name" value="HDIG_dom"/>
</dbReference>
<dbReference type="PANTHER" id="PTHR43155">
    <property type="entry name" value="CYCLIC DI-GMP PHOSPHODIESTERASE PA4108-RELATED"/>
    <property type="match status" value="1"/>
</dbReference>
<dbReference type="STRING" id="390874.Tpet_1765"/>
<dbReference type="RefSeq" id="WP_011944169.1">
    <property type="nucleotide sequence ID" value="NC_009486.1"/>
</dbReference>
<dbReference type="InterPro" id="IPR003607">
    <property type="entry name" value="HD/PDEase_dom"/>
</dbReference>
<dbReference type="AlphaFoldDB" id="A5INJ2"/>
<dbReference type="EMBL" id="CP000702">
    <property type="protein sequence ID" value="ABQ47765.1"/>
    <property type="molecule type" value="Genomic_DNA"/>
</dbReference>
<name>A5INJ2_THEP1</name>
<evidence type="ECO:0000313" key="3">
    <source>
        <dbReference type="Proteomes" id="UP000006558"/>
    </source>
</evidence>
<evidence type="ECO:0000313" key="2">
    <source>
        <dbReference type="EMBL" id="ABQ47765.1"/>
    </source>
</evidence>
<dbReference type="SMART" id="SM00471">
    <property type="entry name" value="HDc"/>
    <property type="match status" value="2"/>
</dbReference>
<dbReference type="Pfam" id="PF13487">
    <property type="entry name" value="HD_5"/>
    <property type="match status" value="1"/>
</dbReference>
<dbReference type="InterPro" id="IPR006674">
    <property type="entry name" value="HD_domain"/>
</dbReference>
<organism evidence="2 3">
    <name type="scientific">Thermotoga petrophila (strain ATCC BAA-488 / DSM 13995 / JCM 10881 / RKU-1)</name>
    <dbReference type="NCBI Taxonomy" id="390874"/>
    <lineage>
        <taxon>Bacteria</taxon>
        <taxon>Thermotogati</taxon>
        <taxon>Thermotogota</taxon>
        <taxon>Thermotogae</taxon>
        <taxon>Thermotogales</taxon>
        <taxon>Thermotogaceae</taxon>
        <taxon>Thermotoga</taxon>
    </lineage>
</organism>
<dbReference type="NCBIfam" id="TIGR00277">
    <property type="entry name" value="HDIG"/>
    <property type="match status" value="1"/>
</dbReference>
<dbReference type="PANTHER" id="PTHR43155:SF1">
    <property type="entry name" value="3'3'-CGAMP-SPECIFIC PHOSPHODIESTERASE 1"/>
    <property type="match status" value="1"/>
</dbReference>
<reference evidence="2 3" key="2">
    <citation type="journal article" date="2009" name="Proc. Natl. Acad. Sci. U.S.A.">
        <title>On the chimeric nature, thermophilic origin, and phylogenetic placement of the Thermotogales.</title>
        <authorList>
            <person name="Zhaxybayeva O."/>
            <person name="Swithers K.S."/>
            <person name="Lapierre P."/>
            <person name="Fournier G.P."/>
            <person name="Bickhart D.M."/>
            <person name="DeBoy R.T."/>
            <person name="Nelson K.E."/>
            <person name="Nesbo C.L."/>
            <person name="Doolittle W.F."/>
            <person name="Gogarten J.P."/>
            <person name="Noll K.M."/>
        </authorList>
    </citation>
    <scope>NUCLEOTIDE SEQUENCE [LARGE SCALE GENOMIC DNA]</scope>
    <source>
        <strain evidence="3">ATCC BAA-488 / DSM 13995 / JCM 10881 / RKU-1</strain>
    </source>
</reference>
<dbReference type="KEGG" id="tpt:Tpet_1765"/>
<protein>
    <submittedName>
        <fullName evidence="2">Metal dependent phosphohydrolase</fullName>
    </submittedName>
</protein>
<sequence>MNLTLRVPLESFVKLFREMGVLEYRYFVKHSIQVANITTEIVDRLKLPFEKDEVYLSSLLHDVGLILKVSIGNYELFVEMFGKIPDMERIVLTLDKNDHHSVISWMVVSQIPLCSDCSKSILYHHTPYQKINEKDSIVTLSNCVKTADVISLKLLKYTGSDKELDAESIDEIISSIQKDQGIIDEVKKAAVYLLKDFTKHHLFLEEEPQFHSEKMLSLEEYNHYAMILSALLDFRSPYTRSHSFAVARVSKLLAEEILGEADAALAFTASLLHDIGKIKTPLSILHKKGRLQASEMIIMKRHVVDTYYMLERAGLRLFSLISAAHHERLDGSGYPTGLKGDQMPFLQKLIQICDVFSALTEKRPYRDPVEIHEALDIIEQEAINGKLDGFIVQKLKEIANNLDLREEISFKHVFEELFKDRVDEVIQMISLMSKMI</sequence>
<accession>A5INJ2</accession>
<dbReference type="GO" id="GO:0004112">
    <property type="term" value="F:cyclic-nucleotide phosphodiesterase activity"/>
    <property type="evidence" value="ECO:0007669"/>
    <property type="project" value="TreeGrafter"/>
</dbReference>
<dbReference type="Pfam" id="PF01966">
    <property type="entry name" value="HD"/>
    <property type="match status" value="1"/>
</dbReference>
<dbReference type="Gene3D" id="1.10.3210.10">
    <property type="entry name" value="Hypothetical protein af1432"/>
    <property type="match status" value="2"/>
</dbReference>